<protein>
    <recommendedName>
        <fullName evidence="4">YlqD protein</fullName>
    </recommendedName>
</protein>
<feature type="coiled-coil region" evidence="1">
    <location>
        <begin position="21"/>
        <end position="52"/>
    </location>
</feature>
<evidence type="ECO:0000256" key="1">
    <source>
        <dbReference type="SAM" id="Coils"/>
    </source>
</evidence>
<dbReference type="AlphaFoldDB" id="B8FVZ3"/>
<gene>
    <name evidence="2" type="ordered locus">Dhaf_0715</name>
</gene>
<dbReference type="Pfam" id="PF11068">
    <property type="entry name" value="YlqD"/>
    <property type="match status" value="1"/>
</dbReference>
<dbReference type="RefSeq" id="WP_015942974.1">
    <property type="nucleotide sequence ID" value="NC_011830.1"/>
</dbReference>
<evidence type="ECO:0008006" key="4">
    <source>
        <dbReference type="Google" id="ProtNLM"/>
    </source>
</evidence>
<organism evidence="2 3">
    <name type="scientific">Desulfitobacterium hafniense (strain DSM 10664 / DCB-2)</name>
    <dbReference type="NCBI Taxonomy" id="272564"/>
    <lineage>
        <taxon>Bacteria</taxon>
        <taxon>Bacillati</taxon>
        <taxon>Bacillota</taxon>
        <taxon>Clostridia</taxon>
        <taxon>Eubacteriales</taxon>
        <taxon>Desulfitobacteriaceae</taxon>
        <taxon>Desulfitobacterium</taxon>
    </lineage>
</organism>
<evidence type="ECO:0000313" key="2">
    <source>
        <dbReference type="EMBL" id="ACL18779.1"/>
    </source>
</evidence>
<dbReference type="EMBL" id="CP001336">
    <property type="protein sequence ID" value="ACL18779.1"/>
    <property type="molecule type" value="Genomic_DNA"/>
</dbReference>
<name>B8FVZ3_DESHD</name>
<reference evidence="2 3" key="1">
    <citation type="journal article" date="2012" name="BMC Microbiol.">
        <title>Genome sequence of Desulfitobacterium hafniense DCB-2, a Gram-positive anaerobe capable of dehalogenation and metal reduction.</title>
        <authorList>
            <person name="Kim S.H."/>
            <person name="Harzman C."/>
            <person name="Davis J.K."/>
            <person name="Hutcheson R."/>
            <person name="Broderick J.B."/>
            <person name="Marsh T.L."/>
            <person name="Tiedje J.M."/>
        </authorList>
    </citation>
    <scope>NUCLEOTIDE SEQUENCE [LARGE SCALE GENOMIC DNA]</scope>
    <source>
        <strain evidence="3">DSM 10664 / DCB-2</strain>
    </source>
</reference>
<accession>B8FVZ3</accession>
<dbReference type="Gene3D" id="6.10.140.1110">
    <property type="match status" value="1"/>
</dbReference>
<dbReference type="KEGG" id="dhd:Dhaf_0715"/>
<proteinExistence type="predicted"/>
<evidence type="ECO:0000313" key="3">
    <source>
        <dbReference type="Proteomes" id="UP000007726"/>
    </source>
</evidence>
<dbReference type="Proteomes" id="UP000007726">
    <property type="component" value="Chromosome"/>
</dbReference>
<sequence>MQSISIFREITLKQIVTEGSKTKAQQQLNEQLTALEKELAELEENKNRTLTEFSLKGAEEAHLQQIRRQWEMTRAQYQTQRDQIRMEMIAVDELKDGEEVIINSIEGPYELRVGEPVAQAMHAEIILKDDIVVEIR</sequence>
<dbReference type="InterPro" id="IPR021297">
    <property type="entry name" value="YlqD"/>
</dbReference>
<keyword evidence="1" id="KW-0175">Coiled coil</keyword>
<dbReference type="HOGENOM" id="CLU_135539_0_0_9"/>